<keyword evidence="3" id="KW-1185">Reference proteome</keyword>
<dbReference type="Proteomes" id="UP000183028">
    <property type="component" value="Unassembled WGS sequence"/>
</dbReference>
<dbReference type="CDD" id="cd00077">
    <property type="entry name" value="HDc"/>
    <property type="match status" value="1"/>
</dbReference>
<dbReference type="SUPFAM" id="SSF109604">
    <property type="entry name" value="HD-domain/PDEase-like"/>
    <property type="match status" value="1"/>
</dbReference>
<sequence length="165" mass="18543">MNKDNIVKRKMIAFDHGDPKRIQHFLKVASFANMIAIEEGLDDEIVERVTLAGYVHDIGIIVAESQGLKNTPKRQEEFGPKPAMKLLKSAGYDDALCQRVGFIVGHHHTISAVDDIDFQILVEADYLVNAYEDGDDKEKIKNARDHFFKTASGIRIINEMFGLEG</sequence>
<dbReference type="AlphaFoldDB" id="A0A1H6SKI0"/>
<name>A0A1H6SKI0_9FIRM</name>
<dbReference type="InterPro" id="IPR006674">
    <property type="entry name" value="HD_domain"/>
</dbReference>
<dbReference type="STRING" id="322505.SAMN04487836_10716"/>
<dbReference type="eggNOG" id="COG1418">
    <property type="taxonomic scope" value="Bacteria"/>
</dbReference>
<proteinExistence type="predicted"/>
<dbReference type="RefSeq" id="WP_074731669.1">
    <property type="nucleotide sequence ID" value="NZ_FNYK01000014.1"/>
</dbReference>
<protein>
    <submittedName>
        <fullName evidence="2">HD domain-containing protein</fullName>
    </submittedName>
</protein>
<dbReference type="EMBL" id="FNYK01000014">
    <property type="protein sequence ID" value="SEI64325.1"/>
    <property type="molecule type" value="Genomic_DNA"/>
</dbReference>
<dbReference type="OrthoDB" id="9797344at2"/>
<accession>A0A1H6SKI0</accession>
<dbReference type="Gene3D" id="1.10.3210.10">
    <property type="entry name" value="Hypothetical protein af1432"/>
    <property type="match status" value="1"/>
</dbReference>
<gene>
    <name evidence="2" type="ORF">SAMN04487834_101410</name>
</gene>
<evidence type="ECO:0000313" key="3">
    <source>
        <dbReference type="Proteomes" id="UP000183028"/>
    </source>
</evidence>
<evidence type="ECO:0000313" key="2">
    <source>
        <dbReference type="EMBL" id="SEI64325.1"/>
    </source>
</evidence>
<feature type="domain" description="HD/PDEase" evidence="1">
    <location>
        <begin position="17"/>
        <end position="139"/>
    </location>
</feature>
<reference evidence="3" key="1">
    <citation type="submission" date="2016-10" db="EMBL/GenBank/DDBJ databases">
        <authorList>
            <person name="Varghese N."/>
        </authorList>
    </citation>
    <scope>NUCLEOTIDE SEQUENCE [LARGE SCALE GENOMIC DNA]</scope>
    <source>
        <strain evidence="3">DSM 20406</strain>
    </source>
</reference>
<dbReference type="Pfam" id="PF01966">
    <property type="entry name" value="HD"/>
    <property type="match status" value="1"/>
</dbReference>
<organism evidence="2 3">
    <name type="scientific">Sharpea azabuensis</name>
    <dbReference type="NCBI Taxonomy" id="322505"/>
    <lineage>
        <taxon>Bacteria</taxon>
        <taxon>Bacillati</taxon>
        <taxon>Bacillota</taxon>
        <taxon>Erysipelotrichia</taxon>
        <taxon>Erysipelotrichales</taxon>
        <taxon>Coprobacillaceae</taxon>
        <taxon>Sharpea</taxon>
    </lineage>
</organism>
<dbReference type="SMART" id="SM00471">
    <property type="entry name" value="HDc"/>
    <property type="match status" value="1"/>
</dbReference>
<evidence type="ECO:0000259" key="1">
    <source>
        <dbReference type="SMART" id="SM00471"/>
    </source>
</evidence>
<dbReference type="InterPro" id="IPR003607">
    <property type="entry name" value="HD/PDEase_dom"/>
</dbReference>